<feature type="transmembrane region" description="Helical" evidence="1">
    <location>
        <begin position="90"/>
        <end position="111"/>
    </location>
</feature>
<proteinExistence type="predicted"/>
<dbReference type="InterPro" id="IPR051088">
    <property type="entry name" value="PTS_Sugar-EIIC/EIIB"/>
</dbReference>
<feature type="transmembrane region" description="Helical" evidence="1">
    <location>
        <begin position="38"/>
        <end position="56"/>
    </location>
</feature>
<keyword evidence="1" id="KW-0472">Membrane</keyword>
<dbReference type="PANTHER" id="PTHR33989">
    <property type="match status" value="1"/>
</dbReference>
<dbReference type="GO" id="GO:1901264">
    <property type="term" value="P:carbohydrate derivative transport"/>
    <property type="evidence" value="ECO:0007669"/>
    <property type="project" value="TreeGrafter"/>
</dbReference>
<name>K1RLG9_9ZZZZ</name>
<dbReference type="AlphaFoldDB" id="K1RLG9"/>
<evidence type="ECO:0000256" key="1">
    <source>
        <dbReference type="SAM" id="Phobius"/>
    </source>
</evidence>
<dbReference type="GO" id="GO:0005886">
    <property type="term" value="C:plasma membrane"/>
    <property type="evidence" value="ECO:0007669"/>
    <property type="project" value="TreeGrafter"/>
</dbReference>
<keyword evidence="1" id="KW-0812">Transmembrane</keyword>
<dbReference type="EMBL" id="AJWY01014208">
    <property type="protein sequence ID" value="EKC44399.1"/>
    <property type="molecule type" value="Genomic_DNA"/>
</dbReference>
<keyword evidence="1" id="KW-1133">Transmembrane helix</keyword>
<evidence type="ECO:0000313" key="2">
    <source>
        <dbReference type="EMBL" id="EKC44399.1"/>
    </source>
</evidence>
<dbReference type="PANTHER" id="PTHR33989:SF4">
    <property type="entry name" value="PTS SYSTEM N,N'-DIACETYLCHITOBIOSE-SPECIFIC EIIC COMPONENT"/>
    <property type="match status" value="1"/>
</dbReference>
<accession>K1RLG9</accession>
<sequence>MKKEEVTMEKISNWIEKKISPLANKLARQKYLQALQNTFLALIPLFTIGSFALIIISPPMDYTTMDSGVLKAIMHGWANVAAFTGPALGYVYSVTMSLIALWSSIGLAINLSKHYKMEKSWVTIAVSVASF</sequence>
<feature type="non-terminal residue" evidence="2">
    <location>
        <position position="131"/>
    </location>
</feature>
<gene>
    <name evidence="2" type="ORF">LEA_20665</name>
</gene>
<comment type="caution">
    <text evidence="2">The sequence shown here is derived from an EMBL/GenBank/DDBJ whole genome shotgun (WGS) entry which is preliminary data.</text>
</comment>
<reference evidence="2" key="1">
    <citation type="journal article" date="2013" name="Environ. Microbiol.">
        <title>Microbiota from the distal guts of lean and obese adolescents exhibit partial functional redundancy besides clear differences in community structure.</title>
        <authorList>
            <person name="Ferrer M."/>
            <person name="Ruiz A."/>
            <person name="Lanza F."/>
            <person name="Haange S.B."/>
            <person name="Oberbach A."/>
            <person name="Till H."/>
            <person name="Bargiela R."/>
            <person name="Campoy C."/>
            <person name="Segura M.T."/>
            <person name="Richter M."/>
            <person name="von Bergen M."/>
            <person name="Seifert J."/>
            <person name="Suarez A."/>
        </authorList>
    </citation>
    <scope>NUCLEOTIDE SEQUENCE</scope>
</reference>
<protein>
    <submittedName>
        <fullName evidence="2">PTS system, lactose/cellobiose family IIC component</fullName>
    </submittedName>
</protein>
<organism evidence="2">
    <name type="scientific">human gut metagenome</name>
    <dbReference type="NCBI Taxonomy" id="408170"/>
    <lineage>
        <taxon>unclassified sequences</taxon>
        <taxon>metagenomes</taxon>
        <taxon>organismal metagenomes</taxon>
    </lineage>
</organism>